<feature type="transmembrane region" description="Helical" evidence="1">
    <location>
        <begin position="27"/>
        <end position="45"/>
    </location>
</feature>
<keyword evidence="1" id="KW-0472">Membrane</keyword>
<gene>
    <name evidence="2" type="ORF">SAMN04489725_102205</name>
</gene>
<name>A0A1H2R864_9BACL</name>
<dbReference type="AlphaFoldDB" id="A0A1H2R864"/>
<feature type="transmembrane region" description="Helical" evidence="1">
    <location>
        <begin position="157"/>
        <end position="178"/>
    </location>
</feature>
<dbReference type="Gene3D" id="1.20.210.10">
    <property type="entry name" value="Cytochrome c oxidase-like, subunit I domain"/>
    <property type="match status" value="1"/>
</dbReference>
<reference evidence="3" key="1">
    <citation type="submission" date="2016-10" db="EMBL/GenBank/DDBJ databases">
        <authorList>
            <person name="Varghese N."/>
        </authorList>
    </citation>
    <scope>NUCLEOTIDE SEQUENCE [LARGE SCALE GENOMIC DNA]</scope>
    <source>
        <strain evidence="3">DSM 12489</strain>
    </source>
</reference>
<evidence type="ECO:0008006" key="4">
    <source>
        <dbReference type="Google" id="ProtNLM"/>
    </source>
</evidence>
<evidence type="ECO:0000313" key="3">
    <source>
        <dbReference type="Proteomes" id="UP000182589"/>
    </source>
</evidence>
<dbReference type="Proteomes" id="UP000182589">
    <property type="component" value="Unassembled WGS sequence"/>
</dbReference>
<feature type="transmembrane region" description="Helical" evidence="1">
    <location>
        <begin position="65"/>
        <end position="89"/>
    </location>
</feature>
<feature type="transmembrane region" description="Helical" evidence="1">
    <location>
        <begin position="327"/>
        <end position="352"/>
    </location>
</feature>
<protein>
    <recommendedName>
        <fullName evidence="4">Cytochrome C and Quinol oxidase polypeptide I</fullName>
    </recommendedName>
</protein>
<feature type="transmembrane region" description="Helical" evidence="1">
    <location>
        <begin position="381"/>
        <end position="398"/>
    </location>
</feature>
<accession>A0A1H2R864</accession>
<dbReference type="InterPro" id="IPR036927">
    <property type="entry name" value="Cyt_c_oxase-like_su1_sf"/>
</dbReference>
<feature type="transmembrane region" description="Helical" evidence="1">
    <location>
        <begin position="260"/>
        <end position="280"/>
    </location>
</feature>
<feature type="transmembrane region" description="Helical" evidence="1">
    <location>
        <begin position="292"/>
        <end position="315"/>
    </location>
</feature>
<feature type="transmembrane region" description="Helical" evidence="1">
    <location>
        <begin position="190"/>
        <end position="213"/>
    </location>
</feature>
<organism evidence="2 3">
    <name type="scientific">Alicyclobacillus hesperidum</name>
    <dbReference type="NCBI Taxonomy" id="89784"/>
    <lineage>
        <taxon>Bacteria</taxon>
        <taxon>Bacillati</taxon>
        <taxon>Bacillota</taxon>
        <taxon>Bacilli</taxon>
        <taxon>Bacillales</taxon>
        <taxon>Alicyclobacillaceae</taxon>
        <taxon>Alicyclobacillus</taxon>
    </lineage>
</organism>
<sequence length="439" mass="48109">MQTSAGAPVMGGISTSQSPPFAVPIRYMLFGVICFGLFAIDFAFQSSTFAHGVPGTPSVVALTHALTLGALLSFVMGAVYQLTTVAFLVPIASVTAARWNFWIYLIGVVGLFTSMSRWWPLGLLVFGFVTVISLYLYCAVMLTSLAKTKVRGPMFGFVLSAHAYLILAVSVAVLLVLADSGYVPTLDLAIGQLIATHIVLAAGGFFTFLILGFSLKLLPMFTLAHGFSTWRQKWTLRLAHVSVWVIIAAIWVAIPLLFWLGAICGLLTLLIHLWDMWAIIKNRMRKKVEWPILGVVSAVVMGFFGLCLFLLRLFWHGGEAGWQTIVMFYMLGVVTMTVMGFAYKIVPFLIWTKRHSRAQATRQGNPILISDLIDVRRSRPVFIGLIAGIIAGTTAASVSWAPGVIGGCMVIGLAIVMFSVQMLRVLKLPTLRKELFRHD</sequence>
<feature type="transmembrane region" description="Helical" evidence="1">
    <location>
        <begin position="234"/>
        <end position="254"/>
    </location>
</feature>
<evidence type="ECO:0000313" key="2">
    <source>
        <dbReference type="EMBL" id="SDW15561.1"/>
    </source>
</evidence>
<evidence type="ECO:0000256" key="1">
    <source>
        <dbReference type="SAM" id="Phobius"/>
    </source>
</evidence>
<feature type="transmembrane region" description="Helical" evidence="1">
    <location>
        <begin position="125"/>
        <end position="145"/>
    </location>
</feature>
<keyword evidence="1" id="KW-1133">Transmembrane helix</keyword>
<proteinExistence type="predicted"/>
<dbReference type="STRING" id="89784.SAMN04489725_102205"/>
<dbReference type="RefSeq" id="WP_074691572.1">
    <property type="nucleotide sequence ID" value="NZ_FNOJ01000002.1"/>
</dbReference>
<dbReference type="EMBL" id="FNOJ01000002">
    <property type="protein sequence ID" value="SDW15561.1"/>
    <property type="molecule type" value="Genomic_DNA"/>
</dbReference>
<keyword evidence="3" id="KW-1185">Reference proteome</keyword>
<feature type="transmembrane region" description="Helical" evidence="1">
    <location>
        <begin position="404"/>
        <end position="426"/>
    </location>
</feature>
<keyword evidence="1" id="KW-0812">Transmembrane</keyword>